<dbReference type="InterPro" id="IPR011989">
    <property type="entry name" value="ARM-like"/>
</dbReference>
<evidence type="ECO:0000256" key="5">
    <source>
        <dbReference type="ARBA" id="ARBA00023242"/>
    </source>
</evidence>
<accession>A0AAJ0BI30</accession>
<dbReference type="PANTHER" id="PTHR12363:SF33">
    <property type="entry name" value="IMPORTIN-13"/>
    <property type="match status" value="1"/>
</dbReference>
<keyword evidence="7" id="KW-1185">Reference proteome</keyword>
<dbReference type="AlphaFoldDB" id="A0AAJ0BI30"/>
<comment type="caution">
    <text evidence="6">The sequence shown here is derived from an EMBL/GenBank/DDBJ whole genome shotgun (WGS) entry which is preliminary data.</text>
</comment>
<keyword evidence="5" id="KW-0539">Nucleus</keyword>
<comment type="subcellular location">
    <subcellularLocation>
        <location evidence="1">Nucleus</location>
    </subcellularLocation>
</comment>
<evidence type="ECO:0000256" key="4">
    <source>
        <dbReference type="ARBA" id="ARBA00022927"/>
    </source>
</evidence>
<gene>
    <name evidence="6" type="ORF">QBC47DRAFT_183360</name>
</gene>
<dbReference type="Gene3D" id="1.25.10.10">
    <property type="entry name" value="Leucine-rich Repeat Variant"/>
    <property type="match status" value="1"/>
</dbReference>
<evidence type="ECO:0000256" key="1">
    <source>
        <dbReference type="ARBA" id="ARBA00004123"/>
    </source>
</evidence>
<proteinExistence type="inferred from homology"/>
<evidence type="ECO:0000256" key="3">
    <source>
        <dbReference type="ARBA" id="ARBA00022448"/>
    </source>
</evidence>
<dbReference type="GO" id="GO:0005634">
    <property type="term" value="C:nucleus"/>
    <property type="evidence" value="ECO:0007669"/>
    <property type="project" value="UniProtKB-SubCell"/>
</dbReference>
<dbReference type="GO" id="GO:0006606">
    <property type="term" value="P:protein import into nucleus"/>
    <property type="evidence" value="ECO:0007669"/>
    <property type="project" value="TreeGrafter"/>
</dbReference>
<reference evidence="6" key="1">
    <citation type="submission" date="2023-06" db="EMBL/GenBank/DDBJ databases">
        <title>Genome-scale phylogeny and comparative genomics of the fungal order Sordariales.</title>
        <authorList>
            <consortium name="Lawrence Berkeley National Laboratory"/>
            <person name="Hensen N."/>
            <person name="Bonometti L."/>
            <person name="Westerberg I."/>
            <person name="Brannstrom I.O."/>
            <person name="Guillou S."/>
            <person name="Cros-Aarteil S."/>
            <person name="Calhoun S."/>
            <person name="Haridas S."/>
            <person name="Kuo A."/>
            <person name="Mondo S."/>
            <person name="Pangilinan J."/>
            <person name="Riley R."/>
            <person name="Labutti K."/>
            <person name="Andreopoulos B."/>
            <person name="Lipzen A."/>
            <person name="Chen C."/>
            <person name="Yanf M."/>
            <person name="Daum C."/>
            <person name="Ng V."/>
            <person name="Clum A."/>
            <person name="Steindorff A."/>
            <person name="Ohm R."/>
            <person name="Martin F."/>
            <person name="Silar P."/>
            <person name="Natvig D."/>
            <person name="Lalanne C."/>
            <person name="Gautier V."/>
            <person name="Ament-Velasquez S.L."/>
            <person name="Kruys A."/>
            <person name="Hutchinson M.I."/>
            <person name="Powell A.J."/>
            <person name="Barry K."/>
            <person name="Miller A.N."/>
            <person name="Grigoriev I.V."/>
            <person name="Debuchy R."/>
            <person name="Gladieux P."/>
            <person name="Thoren M.H."/>
            <person name="Johannesson H."/>
        </authorList>
    </citation>
    <scope>NUCLEOTIDE SEQUENCE</scope>
    <source>
        <strain evidence="6">PSN4</strain>
    </source>
</reference>
<dbReference type="GO" id="GO:0005737">
    <property type="term" value="C:cytoplasm"/>
    <property type="evidence" value="ECO:0007669"/>
    <property type="project" value="TreeGrafter"/>
</dbReference>
<dbReference type="Pfam" id="PF24140">
    <property type="entry name" value="TPR_TNPO3_IPO13_3rd"/>
    <property type="match status" value="1"/>
</dbReference>
<evidence type="ECO:0000313" key="6">
    <source>
        <dbReference type="EMBL" id="KAK1756246.1"/>
    </source>
</evidence>
<dbReference type="EMBL" id="MU839832">
    <property type="protein sequence ID" value="KAK1756246.1"/>
    <property type="molecule type" value="Genomic_DNA"/>
</dbReference>
<dbReference type="SUPFAM" id="SSF48371">
    <property type="entry name" value="ARM repeat"/>
    <property type="match status" value="1"/>
</dbReference>
<keyword evidence="4" id="KW-0653">Protein transport</keyword>
<dbReference type="PANTHER" id="PTHR12363">
    <property type="entry name" value="TRANSPORTIN 3 AND IMPORTIN 13"/>
    <property type="match status" value="1"/>
</dbReference>
<dbReference type="Proteomes" id="UP001239445">
    <property type="component" value="Unassembled WGS sequence"/>
</dbReference>
<comment type="similarity">
    <text evidence="2">Belongs to the importin beta family.</text>
</comment>
<evidence type="ECO:0000256" key="2">
    <source>
        <dbReference type="ARBA" id="ARBA00007991"/>
    </source>
</evidence>
<name>A0AAJ0BI30_9PEZI</name>
<dbReference type="InterPro" id="IPR051345">
    <property type="entry name" value="Importin_beta-like_NTR"/>
</dbReference>
<dbReference type="InterPro" id="IPR016024">
    <property type="entry name" value="ARM-type_fold"/>
</dbReference>
<keyword evidence="3" id="KW-0813">Transport</keyword>
<protein>
    <submittedName>
        <fullName evidence="6">Armadillo-type protein</fullName>
    </submittedName>
</protein>
<organism evidence="6 7">
    <name type="scientific">Echria macrotheca</name>
    <dbReference type="NCBI Taxonomy" id="438768"/>
    <lineage>
        <taxon>Eukaryota</taxon>
        <taxon>Fungi</taxon>
        <taxon>Dikarya</taxon>
        <taxon>Ascomycota</taxon>
        <taxon>Pezizomycotina</taxon>
        <taxon>Sordariomycetes</taxon>
        <taxon>Sordariomycetidae</taxon>
        <taxon>Sordariales</taxon>
        <taxon>Schizotheciaceae</taxon>
        <taxon>Echria</taxon>
    </lineage>
</organism>
<sequence length="1004" mass="112364">MDSLPLPTSLDEVLHLVRALYAPNPPKTIGMIQEVLQRLQKSDQGWQLVQSLMLQPDNNTKFFAALTIIVKLNLENKNLSEDDAKELLQNTIGWTLQSMGDGTGDFVIKKLCSALVTHYIFFSDVWPRCVRQLLTCLDLGRTAPVEALDDSVETSTLVSGLDAQKMALAIHFATVLVEEVGKTEMSSPKFVQINERLVRNTPDVTCLLARAFDRITEGYAKQAMACYQAWILYAQRVPQNGPLVESLRNLVAPAMKCFPFDDLFEDTAGLFTEVLQNYSTFLTKPQQEAVFTIFHSQWGYGHYSRLKEDAWDRDAMLYGMLMLAYGEATVQDLITSTDPQKQSFLGYLVGILNVKGYLVSDDPIFVNALDFWSVFVETMVDTAFSNEGAPQPWRPYADDHLRNVVMHCWQKIQWPPVEEFAQWDSADRQAFVEIRKDVIDMLQSLFTLNGVTLVSYFVNLYLESLQKQSWAEVEATLYCLGGLSDCVTEEAKYDNELSRVFSLPFFNLVGQVAGPIPLRLRQTGLSLIEKYCEYFERHSEFLPHSLNLLFAAIEDSALRAASARSISTLCSSCRSILTGEAATFINHYRTIRSGQVLDSITEEKIVHAIACIIQAIQDETLRLTMFEELYGNMSQDVERAAKLKAQPDILDLSDPNFSRGLENWSAPQPIPPPEEIAKQIALRALRCISSMAKGMQDIQEHVVELDSDTAPVPREGRLAGIQAGIVRLMVAARAMFDTSGEIAETICNIFKAGFSETEPGPFVFPPDVVTDYFVQQPVSAPRLGTTLSTACSFIGSLYRGPRMLVPSHLARLLPWAISILQSLPEPESDTEITQNAINLVEKILPKYPSVVFEQPSQLLEFFFLFTLRVLDGKEPLPKGAAADFWSVFISLKLEDPALQSRVASAMEALGPLFTNSLIRNIGGNAMRSELDKLSDPLKKLVVQQSRAQMWLESALRDLSSSHVTAADKSVFLKRVLGLRGARQTNQVVRDFWLACRGSNFAYVS</sequence>
<dbReference type="InterPro" id="IPR057942">
    <property type="entry name" value="TPR_TNPO3_IPO13_3rd"/>
</dbReference>
<evidence type="ECO:0000313" key="7">
    <source>
        <dbReference type="Proteomes" id="UP001239445"/>
    </source>
</evidence>